<dbReference type="AlphaFoldDB" id="A0A8X6NWG5"/>
<reference evidence="2" key="1">
    <citation type="submission" date="2020-08" db="EMBL/GenBank/DDBJ databases">
        <title>Multicomponent nature underlies the extraordinary mechanical properties of spider dragline silk.</title>
        <authorList>
            <person name="Kono N."/>
            <person name="Nakamura H."/>
            <person name="Mori M."/>
            <person name="Yoshida Y."/>
            <person name="Ohtoshi R."/>
            <person name="Malay A.D."/>
            <person name="Moran D.A.P."/>
            <person name="Tomita M."/>
            <person name="Numata K."/>
            <person name="Arakawa K."/>
        </authorList>
    </citation>
    <scope>NUCLEOTIDE SEQUENCE</scope>
</reference>
<dbReference type="Proteomes" id="UP000887013">
    <property type="component" value="Unassembled WGS sequence"/>
</dbReference>
<organism evidence="2 3">
    <name type="scientific">Nephila pilipes</name>
    <name type="common">Giant wood spider</name>
    <name type="synonym">Nephila maculata</name>
    <dbReference type="NCBI Taxonomy" id="299642"/>
    <lineage>
        <taxon>Eukaryota</taxon>
        <taxon>Metazoa</taxon>
        <taxon>Ecdysozoa</taxon>
        <taxon>Arthropoda</taxon>
        <taxon>Chelicerata</taxon>
        <taxon>Arachnida</taxon>
        <taxon>Araneae</taxon>
        <taxon>Araneomorphae</taxon>
        <taxon>Entelegynae</taxon>
        <taxon>Araneoidea</taxon>
        <taxon>Nephilidae</taxon>
        <taxon>Nephila</taxon>
    </lineage>
</organism>
<accession>A0A8X6NWG5</accession>
<dbReference type="InterPro" id="IPR002890">
    <property type="entry name" value="MG2"/>
</dbReference>
<evidence type="ECO:0000313" key="2">
    <source>
        <dbReference type="EMBL" id="GFT35849.1"/>
    </source>
</evidence>
<dbReference type="PANTHER" id="PTHR11412:SF171">
    <property type="entry name" value="PREGNANCY ZONE PROTEIN-LIKE PROTEIN"/>
    <property type="match status" value="1"/>
</dbReference>
<dbReference type="EMBL" id="BMAW01013805">
    <property type="protein sequence ID" value="GFT35849.1"/>
    <property type="molecule type" value="Genomic_DNA"/>
</dbReference>
<evidence type="ECO:0000259" key="1">
    <source>
        <dbReference type="Pfam" id="PF01835"/>
    </source>
</evidence>
<evidence type="ECO:0000313" key="3">
    <source>
        <dbReference type="Proteomes" id="UP000887013"/>
    </source>
</evidence>
<gene>
    <name evidence="2" type="primary">AVEN_85951_1</name>
    <name evidence="2" type="ORF">NPIL_514141</name>
</gene>
<comment type="caution">
    <text evidence="2">The sequence shown here is derived from an EMBL/GenBank/DDBJ whole genome shotgun (WGS) entry which is preliminary data.</text>
</comment>
<dbReference type="OrthoDB" id="10070472at2759"/>
<protein>
    <submittedName>
        <fullName evidence="2">MG2 domain-containing protein</fullName>
    </submittedName>
</protein>
<dbReference type="Pfam" id="PF01835">
    <property type="entry name" value="MG2"/>
    <property type="match status" value="1"/>
</dbReference>
<dbReference type="Gene3D" id="2.60.40.1930">
    <property type="match status" value="1"/>
</dbReference>
<dbReference type="PANTHER" id="PTHR11412">
    <property type="entry name" value="MACROGLOBULIN / COMPLEMENT"/>
    <property type="match status" value="1"/>
</dbReference>
<feature type="domain" description="Macroglobulin" evidence="1">
    <location>
        <begin position="45"/>
        <end position="102"/>
    </location>
</feature>
<keyword evidence="3" id="KW-1185">Reference proteome</keyword>
<dbReference type="GO" id="GO:0004866">
    <property type="term" value="F:endopeptidase inhibitor activity"/>
    <property type="evidence" value="ECO:0007669"/>
    <property type="project" value="InterPro"/>
</dbReference>
<dbReference type="InterPro" id="IPR050473">
    <property type="entry name" value="A2M/Complement_sys"/>
</dbReference>
<name>A0A8X6NWG5_NEPPI</name>
<proteinExistence type="predicted"/>
<sequence>MWVEIVVPPSSSNVKGKLQVKGTFSDGYKIDDEKEVHIRGSSIVTFVQTDKPIYKPGQTVQFRVLPLDSQLKPLDANSVGDVWIEDPSGIRVAQWKEVKFDEGKYLFDINGVLSCF</sequence>